<keyword evidence="8" id="KW-1185">Reference proteome</keyword>
<dbReference type="GO" id="GO:0043295">
    <property type="term" value="F:glutathione binding"/>
    <property type="evidence" value="ECO:0007669"/>
    <property type="project" value="TreeGrafter"/>
</dbReference>
<reference evidence="7" key="1">
    <citation type="submission" date="2020-11" db="EMBL/GenBank/DDBJ databases">
        <authorList>
            <consortium name="DOE Joint Genome Institute"/>
            <person name="Ahrendt S."/>
            <person name="Riley R."/>
            <person name="Andreopoulos W."/>
            <person name="LaButti K."/>
            <person name="Pangilinan J."/>
            <person name="Ruiz-duenas F.J."/>
            <person name="Barrasa J.M."/>
            <person name="Sanchez-Garcia M."/>
            <person name="Camarero S."/>
            <person name="Miyauchi S."/>
            <person name="Serrano A."/>
            <person name="Linde D."/>
            <person name="Babiker R."/>
            <person name="Drula E."/>
            <person name="Ayuso-Fernandez I."/>
            <person name="Pacheco R."/>
            <person name="Padilla G."/>
            <person name="Ferreira P."/>
            <person name="Barriuso J."/>
            <person name="Kellner H."/>
            <person name="Castanera R."/>
            <person name="Alfaro M."/>
            <person name="Ramirez L."/>
            <person name="Pisabarro A.G."/>
            <person name="Kuo A."/>
            <person name="Tritt A."/>
            <person name="Lipzen A."/>
            <person name="He G."/>
            <person name="Yan M."/>
            <person name="Ng V."/>
            <person name="Cullen D."/>
            <person name="Martin F."/>
            <person name="Rosso M.-N."/>
            <person name="Henrissat B."/>
            <person name="Hibbett D."/>
            <person name="Martinez A.T."/>
            <person name="Grigoriev I.V."/>
        </authorList>
    </citation>
    <scope>NUCLEOTIDE SEQUENCE</scope>
    <source>
        <strain evidence="7">AH 44721</strain>
    </source>
</reference>
<dbReference type="SUPFAM" id="SSF47616">
    <property type="entry name" value="GST C-terminal domain-like"/>
    <property type="match status" value="1"/>
</dbReference>
<dbReference type="InterPro" id="IPR004046">
    <property type="entry name" value="GST_C"/>
</dbReference>
<evidence type="ECO:0000259" key="5">
    <source>
        <dbReference type="PROSITE" id="PS50404"/>
    </source>
</evidence>
<dbReference type="PROSITE" id="PS50405">
    <property type="entry name" value="GST_CTER"/>
    <property type="match status" value="1"/>
</dbReference>
<feature type="domain" description="GST N-terminal" evidence="5">
    <location>
        <begin position="1"/>
        <end position="81"/>
    </location>
</feature>
<dbReference type="PROSITE" id="PS50404">
    <property type="entry name" value="GST_NTER"/>
    <property type="match status" value="1"/>
</dbReference>
<evidence type="ECO:0000259" key="6">
    <source>
        <dbReference type="PROSITE" id="PS50405"/>
    </source>
</evidence>
<dbReference type="Pfam" id="PF00043">
    <property type="entry name" value="GST_C"/>
    <property type="match status" value="1"/>
</dbReference>
<dbReference type="PANTHER" id="PTHR43900:SF3">
    <property type="entry name" value="GLUTATHIONE S-TRANSFERASE RHO"/>
    <property type="match status" value="1"/>
</dbReference>
<dbReference type="CDD" id="cd03053">
    <property type="entry name" value="GST_N_Phi"/>
    <property type="match status" value="1"/>
</dbReference>
<dbReference type="InterPro" id="IPR040079">
    <property type="entry name" value="Glutathione_S-Trfase"/>
</dbReference>
<dbReference type="InterPro" id="IPR010987">
    <property type="entry name" value="Glutathione-S-Trfase_C-like"/>
</dbReference>
<evidence type="ECO:0000313" key="8">
    <source>
        <dbReference type="Proteomes" id="UP000724874"/>
    </source>
</evidence>
<keyword evidence="2" id="KW-0808">Transferase</keyword>
<comment type="caution">
    <text evidence="7">The sequence shown here is derived from an EMBL/GenBank/DDBJ whole genome shotgun (WGS) entry which is preliminary data.</text>
</comment>
<dbReference type="Gene3D" id="1.20.1050.10">
    <property type="match status" value="1"/>
</dbReference>
<dbReference type="InterPro" id="IPR036249">
    <property type="entry name" value="Thioredoxin-like_sf"/>
</dbReference>
<protein>
    <recommendedName>
        <fullName evidence="1">glutathione transferase</fullName>
        <ecNumber evidence="1">2.5.1.18</ecNumber>
    </recommendedName>
</protein>
<dbReference type="InterPro" id="IPR036282">
    <property type="entry name" value="Glutathione-S-Trfase_C_sf"/>
</dbReference>
<dbReference type="GO" id="GO:0005737">
    <property type="term" value="C:cytoplasm"/>
    <property type="evidence" value="ECO:0007669"/>
    <property type="project" value="TreeGrafter"/>
</dbReference>
<comment type="catalytic activity">
    <reaction evidence="3">
        <text>RX + glutathione = an S-substituted glutathione + a halide anion + H(+)</text>
        <dbReference type="Rhea" id="RHEA:16437"/>
        <dbReference type="ChEBI" id="CHEBI:15378"/>
        <dbReference type="ChEBI" id="CHEBI:16042"/>
        <dbReference type="ChEBI" id="CHEBI:17792"/>
        <dbReference type="ChEBI" id="CHEBI:57925"/>
        <dbReference type="ChEBI" id="CHEBI:90779"/>
        <dbReference type="EC" id="2.5.1.18"/>
    </reaction>
</comment>
<dbReference type="FunFam" id="3.40.30.10:FF:000016">
    <property type="entry name" value="Glutathione S-transferase F2"/>
    <property type="match status" value="1"/>
</dbReference>
<comment type="similarity">
    <text evidence="4">Belongs to the GST superfamily.</text>
</comment>
<dbReference type="InterPro" id="IPR004045">
    <property type="entry name" value="Glutathione_S-Trfase_N"/>
</dbReference>
<evidence type="ECO:0000256" key="2">
    <source>
        <dbReference type="ARBA" id="ARBA00022679"/>
    </source>
</evidence>
<organism evidence="7 8">
    <name type="scientific">Gymnopilus junonius</name>
    <name type="common">Spectacular rustgill mushroom</name>
    <name type="synonym">Gymnopilus spectabilis subsp. junonius</name>
    <dbReference type="NCBI Taxonomy" id="109634"/>
    <lineage>
        <taxon>Eukaryota</taxon>
        <taxon>Fungi</taxon>
        <taxon>Dikarya</taxon>
        <taxon>Basidiomycota</taxon>
        <taxon>Agaricomycotina</taxon>
        <taxon>Agaricomycetes</taxon>
        <taxon>Agaricomycetidae</taxon>
        <taxon>Agaricales</taxon>
        <taxon>Agaricineae</taxon>
        <taxon>Hymenogastraceae</taxon>
        <taxon>Gymnopilus</taxon>
    </lineage>
</organism>
<dbReference type="SUPFAM" id="SSF52833">
    <property type="entry name" value="Thioredoxin-like"/>
    <property type="match status" value="1"/>
</dbReference>
<name>A0A9P5NY91_GYMJU</name>
<dbReference type="SFLD" id="SFLDS00019">
    <property type="entry name" value="Glutathione_Transferase_(cytos"/>
    <property type="match status" value="1"/>
</dbReference>
<dbReference type="GO" id="GO:0006749">
    <property type="term" value="P:glutathione metabolic process"/>
    <property type="evidence" value="ECO:0007669"/>
    <property type="project" value="TreeGrafter"/>
</dbReference>
<dbReference type="AlphaFoldDB" id="A0A9P5NY91"/>
<accession>A0A9P5NY91</accession>
<dbReference type="Proteomes" id="UP000724874">
    <property type="component" value="Unassembled WGS sequence"/>
</dbReference>
<dbReference type="PANTHER" id="PTHR43900">
    <property type="entry name" value="GLUTATHIONE S-TRANSFERASE RHO"/>
    <property type="match status" value="1"/>
</dbReference>
<dbReference type="OrthoDB" id="249703at2759"/>
<gene>
    <name evidence="7" type="ORF">CPB84DRAFT_1842491</name>
</gene>
<dbReference type="Pfam" id="PF02798">
    <property type="entry name" value="GST_N"/>
    <property type="match status" value="1"/>
</dbReference>
<evidence type="ECO:0000256" key="3">
    <source>
        <dbReference type="ARBA" id="ARBA00047960"/>
    </source>
</evidence>
<evidence type="ECO:0000256" key="1">
    <source>
        <dbReference type="ARBA" id="ARBA00012452"/>
    </source>
</evidence>
<evidence type="ECO:0000256" key="4">
    <source>
        <dbReference type="RuleBase" id="RU003494"/>
    </source>
</evidence>
<dbReference type="GO" id="GO:0004364">
    <property type="term" value="F:glutathione transferase activity"/>
    <property type="evidence" value="ECO:0007669"/>
    <property type="project" value="UniProtKB-EC"/>
</dbReference>
<evidence type="ECO:0000313" key="7">
    <source>
        <dbReference type="EMBL" id="KAF8910478.1"/>
    </source>
</evidence>
<dbReference type="EMBL" id="JADNYJ010000006">
    <property type="protein sequence ID" value="KAF8910478.1"/>
    <property type="molecule type" value="Genomic_DNA"/>
</dbReference>
<sequence length="185" mass="20831">MVLKLYGHPLSTCTRRVATVLHEKQVSFEIIPVDFAKGGHKSTAYLEKQPFGQVSYIDDGFILFESRAISLYIASKYANQGTPSSQPNSKPTLSSNKLVPWSYATSVLRKEQWRRMKGLKSDKARFDEYIPALSAKLDGYERILSKQKYLAGDEITLADLYHLPYAEVLPKAGSNVMLEKPNVAR</sequence>
<proteinExistence type="inferred from homology"/>
<dbReference type="EC" id="2.5.1.18" evidence="1"/>
<dbReference type="Gene3D" id="3.40.30.10">
    <property type="entry name" value="Glutaredoxin"/>
    <property type="match status" value="1"/>
</dbReference>
<dbReference type="SFLD" id="SFLDG00358">
    <property type="entry name" value="Main_(cytGST)"/>
    <property type="match status" value="1"/>
</dbReference>
<feature type="domain" description="GST C-terminal" evidence="6">
    <location>
        <begin position="73"/>
        <end position="185"/>
    </location>
</feature>